<protein>
    <submittedName>
        <fullName evidence="1">Uncharacterized protein</fullName>
    </submittedName>
</protein>
<sequence length="171" mass="19437">MVGALGFEASDPIEQFSGKSARRIEYRGKAYSGALINFNTSSSFHTTCAKSSYIFSRIYLRFRVAGQLRAICEKIEGKAQSHFDANVRHHLNATYRKNVMLKCYVLFNDARNYRAHLNAIDLARNRTRNLGHRRPALYQLANQVDATYPDRWIGKGGAWSMTTTVTKSYTS</sequence>
<name>A0ABQ8TZ02_PERAM</name>
<comment type="caution">
    <text evidence="1">The sequence shown here is derived from an EMBL/GenBank/DDBJ whole genome shotgun (WGS) entry which is preliminary data.</text>
</comment>
<proteinExistence type="predicted"/>
<organism evidence="1 2">
    <name type="scientific">Periplaneta americana</name>
    <name type="common">American cockroach</name>
    <name type="synonym">Blatta americana</name>
    <dbReference type="NCBI Taxonomy" id="6978"/>
    <lineage>
        <taxon>Eukaryota</taxon>
        <taxon>Metazoa</taxon>
        <taxon>Ecdysozoa</taxon>
        <taxon>Arthropoda</taxon>
        <taxon>Hexapoda</taxon>
        <taxon>Insecta</taxon>
        <taxon>Pterygota</taxon>
        <taxon>Neoptera</taxon>
        <taxon>Polyneoptera</taxon>
        <taxon>Dictyoptera</taxon>
        <taxon>Blattodea</taxon>
        <taxon>Blattoidea</taxon>
        <taxon>Blattidae</taxon>
        <taxon>Blattinae</taxon>
        <taxon>Periplaneta</taxon>
    </lineage>
</organism>
<dbReference type="EMBL" id="JAJSOF020000001">
    <property type="protein sequence ID" value="KAJ4451964.1"/>
    <property type="molecule type" value="Genomic_DNA"/>
</dbReference>
<dbReference type="Proteomes" id="UP001148838">
    <property type="component" value="Unassembled WGS sequence"/>
</dbReference>
<gene>
    <name evidence="1" type="ORF">ANN_03448</name>
</gene>
<accession>A0ABQ8TZ02</accession>
<evidence type="ECO:0000313" key="1">
    <source>
        <dbReference type="EMBL" id="KAJ4451964.1"/>
    </source>
</evidence>
<evidence type="ECO:0000313" key="2">
    <source>
        <dbReference type="Proteomes" id="UP001148838"/>
    </source>
</evidence>
<keyword evidence="2" id="KW-1185">Reference proteome</keyword>
<reference evidence="1 2" key="1">
    <citation type="journal article" date="2022" name="Allergy">
        <title>Genome assembly and annotation of Periplaneta americana reveal a comprehensive cockroach allergen profile.</title>
        <authorList>
            <person name="Wang L."/>
            <person name="Xiong Q."/>
            <person name="Saelim N."/>
            <person name="Wang L."/>
            <person name="Nong W."/>
            <person name="Wan A.T."/>
            <person name="Shi M."/>
            <person name="Liu X."/>
            <person name="Cao Q."/>
            <person name="Hui J.H.L."/>
            <person name="Sookrung N."/>
            <person name="Leung T.F."/>
            <person name="Tungtrongchitr A."/>
            <person name="Tsui S.K.W."/>
        </authorList>
    </citation>
    <scope>NUCLEOTIDE SEQUENCE [LARGE SCALE GENOMIC DNA]</scope>
    <source>
        <strain evidence="1">PWHHKU_190912</strain>
    </source>
</reference>